<reference evidence="1" key="1">
    <citation type="submission" date="2021-02" db="EMBL/GenBank/DDBJ databases">
        <authorList>
            <person name="Nowell W R."/>
        </authorList>
    </citation>
    <scope>NUCLEOTIDE SEQUENCE</scope>
</reference>
<sequence>MYWKSNVFNRDVKTKTELALERLET</sequence>
<organism evidence="1 2">
    <name type="scientific">Rotaria magnacalcarata</name>
    <dbReference type="NCBI Taxonomy" id="392030"/>
    <lineage>
        <taxon>Eukaryota</taxon>
        <taxon>Metazoa</taxon>
        <taxon>Spiralia</taxon>
        <taxon>Gnathifera</taxon>
        <taxon>Rotifera</taxon>
        <taxon>Eurotatoria</taxon>
        <taxon>Bdelloidea</taxon>
        <taxon>Philodinida</taxon>
        <taxon>Philodinidae</taxon>
        <taxon>Rotaria</taxon>
    </lineage>
</organism>
<comment type="caution">
    <text evidence="1">The sequence shown here is derived from an EMBL/GenBank/DDBJ whole genome shotgun (WGS) entry which is preliminary data.</text>
</comment>
<protein>
    <submittedName>
        <fullName evidence="1">Uncharacterized protein</fullName>
    </submittedName>
</protein>
<accession>A0A815WPK4</accession>
<feature type="non-terminal residue" evidence="1">
    <location>
        <position position="25"/>
    </location>
</feature>
<dbReference type="Proteomes" id="UP000663855">
    <property type="component" value="Unassembled WGS sequence"/>
</dbReference>
<evidence type="ECO:0000313" key="2">
    <source>
        <dbReference type="Proteomes" id="UP000663855"/>
    </source>
</evidence>
<proteinExistence type="predicted"/>
<gene>
    <name evidence="1" type="ORF">CJN711_LOCUS30103</name>
</gene>
<name>A0A815WPK4_9BILA</name>
<dbReference type="AlphaFoldDB" id="A0A815WPK4"/>
<evidence type="ECO:0000313" key="1">
    <source>
        <dbReference type="EMBL" id="CAF1546861.1"/>
    </source>
</evidence>
<dbReference type="EMBL" id="CAJNOV010014324">
    <property type="protein sequence ID" value="CAF1546861.1"/>
    <property type="molecule type" value="Genomic_DNA"/>
</dbReference>